<evidence type="ECO:0000256" key="4">
    <source>
        <dbReference type="ARBA" id="ARBA00022801"/>
    </source>
</evidence>
<keyword evidence="6" id="KW-0482">Metalloprotease</keyword>
<keyword evidence="2" id="KW-0645">Protease</keyword>
<reference evidence="8" key="1">
    <citation type="submission" date="2020-09" db="EMBL/GenBank/DDBJ databases">
        <title>Genome seq and assembly of Devosia sp.</title>
        <authorList>
            <person name="Chhetri G."/>
        </authorList>
    </citation>
    <scope>NUCLEOTIDE SEQUENCE</scope>
    <source>
        <strain evidence="8">PTR5</strain>
    </source>
</reference>
<accession>A0A927IS93</accession>
<comment type="cofactor">
    <cofactor evidence="1">
        <name>Zn(2+)</name>
        <dbReference type="ChEBI" id="CHEBI:29105"/>
    </cofactor>
</comment>
<keyword evidence="3" id="KW-0479">Metal-binding</keyword>
<dbReference type="AlphaFoldDB" id="A0A927IS93"/>
<dbReference type="InterPro" id="IPR016047">
    <property type="entry name" value="M23ase_b-sheet_dom"/>
</dbReference>
<evidence type="ECO:0000259" key="7">
    <source>
        <dbReference type="Pfam" id="PF01551"/>
    </source>
</evidence>
<dbReference type="InterPro" id="IPR050570">
    <property type="entry name" value="Cell_wall_metabolism_enzyme"/>
</dbReference>
<dbReference type="Proteomes" id="UP000654108">
    <property type="component" value="Unassembled WGS sequence"/>
</dbReference>
<name>A0A927IS93_9HYPH</name>
<comment type="caution">
    <text evidence="8">The sequence shown here is derived from an EMBL/GenBank/DDBJ whole genome shotgun (WGS) entry which is preliminary data.</text>
</comment>
<dbReference type="CDD" id="cd12797">
    <property type="entry name" value="M23_peptidase"/>
    <property type="match status" value="1"/>
</dbReference>
<keyword evidence="4" id="KW-0378">Hydrolase</keyword>
<protein>
    <submittedName>
        <fullName evidence="8">M23 family metallopeptidase</fullName>
    </submittedName>
</protein>
<gene>
    <name evidence="8" type="ORF">IC608_03405</name>
</gene>
<proteinExistence type="predicted"/>
<dbReference type="GO" id="GO:0004222">
    <property type="term" value="F:metalloendopeptidase activity"/>
    <property type="evidence" value="ECO:0007669"/>
    <property type="project" value="TreeGrafter"/>
</dbReference>
<sequence>MFALLLGANALTATGMLMAPDIARLVNGQNERVIEAYEGRLTQMRLEIDRLQSRNYAQTGDMNLQLQELSQQQEMLVEQHQLVKALVDKAGQLGITPVASLGTPALRTVSTPSGNPDLAATAAQIGQMISDTQVAMSGIADAATARTDGIVSEMARLGIKVDLPEGDLEGIGGPLLDAVDGVDASPMVEDANAVMETLIRYKAAREVMEDAPVHMPIAGTYRQSSIFGNRRDPFTGRRAFHAGLDFAASTGTTVSSAGDGVVSYVGTRSGYGKVVEVRHANGLMTRYGHLSAQLAHVGQVVQTGTPIARVGSTGRSTGPHLHFEIRRSDSAIDPKPFLEAGKRLVALLQ</sequence>
<dbReference type="EMBL" id="JACYFU010000001">
    <property type="protein sequence ID" value="MBD8064518.1"/>
    <property type="molecule type" value="Genomic_DNA"/>
</dbReference>
<evidence type="ECO:0000313" key="9">
    <source>
        <dbReference type="Proteomes" id="UP000654108"/>
    </source>
</evidence>
<keyword evidence="5" id="KW-0862">Zinc</keyword>
<evidence type="ECO:0000256" key="1">
    <source>
        <dbReference type="ARBA" id="ARBA00001947"/>
    </source>
</evidence>
<evidence type="ECO:0000256" key="5">
    <source>
        <dbReference type="ARBA" id="ARBA00022833"/>
    </source>
</evidence>
<dbReference type="Gene3D" id="2.70.70.10">
    <property type="entry name" value="Glucose Permease (Domain IIA)"/>
    <property type="match status" value="1"/>
</dbReference>
<dbReference type="Pfam" id="PF01551">
    <property type="entry name" value="Peptidase_M23"/>
    <property type="match status" value="1"/>
</dbReference>
<feature type="domain" description="M23ase beta-sheet core" evidence="7">
    <location>
        <begin position="240"/>
        <end position="334"/>
    </location>
</feature>
<dbReference type="PANTHER" id="PTHR21666">
    <property type="entry name" value="PEPTIDASE-RELATED"/>
    <property type="match status" value="1"/>
</dbReference>
<dbReference type="SUPFAM" id="SSF51261">
    <property type="entry name" value="Duplicated hybrid motif"/>
    <property type="match status" value="1"/>
</dbReference>
<evidence type="ECO:0000313" key="8">
    <source>
        <dbReference type="EMBL" id="MBD8064518.1"/>
    </source>
</evidence>
<organism evidence="8 9">
    <name type="scientific">Devosia oryzisoli</name>
    <dbReference type="NCBI Taxonomy" id="2774138"/>
    <lineage>
        <taxon>Bacteria</taxon>
        <taxon>Pseudomonadati</taxon>
        <taxon>Pseudomonadota</taxon>
        <taxon>Alphaproteobacteria</taxon>
        <taxon>Hyphomicrobiales</taxon>
        <taxon>Devosiaceae</taxon>
        <taxon>Devosia</taxon>
    </lineage>
</organism>
<dbReference type="GO" id="GO:0046872">
    <property type="term" value="F:metal ion binding"/>
    <property type="evidence" value="ECO:0007669"/>
    <property type="project" value="UniProtKB-KW"/>
</dbReference>
<keyword evidence="9" id="KW-1185">Reference proteome</keyword>
<dbReference type="GO" id="GO:0006508">
    <property type="term" value="P:proteolysis"/>
    <property type="evidence" value="ECO:0007669"/>
    <property type="project" value="UniProtKB-KW"/>
</dbReference>
<dbReference type="InterPro" id="IPR011055">
    <property type="entry name" value="Dup_hybrid_motif"/>
</dbReference>
<evidence type="ECO:0000256" key="3">
    <source>
        <dbReference type="ARBA" id="ARBA00022723"/>
    </source>
</evidence>
<evidence type="ECO:0000256" key="6">
    <source>
        <dbReference type="ARBA" id="ARBA00023049"/>
    </source>
</evidence>
<dbReference type="PANTHER" id="PTHR21666:SF288">
    <property type="entry name" value="CELL DIVISION PROTEIN YTFB"/>
    <property type="match status" value="1"/>
</dbReference>
<evidence type="ECO:0000256" key="2">
    <source>
        <dbReference type="ARBA" id="ARBA00022670"/>
    </source>
</evidence>
<dbReference type="FunFam" id="2.70.70.10:FF:000006">
    <property type="entry name" value="M23 family peptidase"/>
    <property type="match status" value="1"/>
</dbReference>